<evidence type="ECO:0000313" key="7">
    <source>
        <dbReference type="Proteomes" id="UP000316096"/>
    </source>
</evidence>
<feature type="transmembrane region" description="Helical" evidence="4">
    <location>
        <begin position="243"/>
        <end position="261"/>
    </location>
</feature>
<dbReference type="GO" id="GO:0000155">
    <property type="term" value="F:phosphorelay sensor kinase activity"/>
    <property type="evidence" value="ECO:0007669"/>
    <property type="project" value="InterPro"/>
</dbReference>
<feature type="transmembrane region" description="Helical" evidence="4">
    <location>
        <begin position="381"/>
        <end position="401"/>
    </location>
</feature>
<feature type="transmembrane region" description="Helical" evidence="4">
    <location>
        <begin position="122"/>
        <end position="140"/>
    </location>
</feature>
<evidence type="ECO:0000256" key="4">
    <source>
        <dbReference type="SAM" id="Phobius"/>
    </source>
</evidence>
<feature type="domain" description="Signal transduction histidine kinase subgroup 3 dimerisation and phosphoacceptor" evidence="5">
    <location>
        <begin position="426"/>
        <end position="485"/>
    </location>
</feature>
<dbReference type="Pfam" id="PF07730">
    <property type="entry name" value="HisKA_3"/>
    <property type="match status" value="1"/>
</dbReference>
<dbReference type="InterPro" id="IPR050482">
    <property type="entry name" value="Sensor_HK_TwoCompSys"/>
</dbReference>
<dbReference type="Gene3D" id="3.30.565.10">
    <property type="entry name" value="Histidine kinase-like ATPase, C-terminal domain"/>
    <property type="match status" value="1"/>
</dbReference>
<dbReference type="CDD" id="cd16917">
    <property type="entry name" value="HATPase_UhpB-NarQ-NarX-like"/>
    <property type="match status" value="1"/>
</dbReference>
<reference evidence="6 7" key="1">
    <citation type="submission" date="2019-06" db="EMBL/GenBank/DDBJ databases">
        <title>Sequencing the genomes of 1000 actinobacteria strains.</title>
        <authorList>
            <person name="Klenk H.-P."/>
        </authorList>
    </citation>
    <scope>NUCLEOTIDE SEQUENCE [LARGE SCALE GENOMIC DNA]</scope>
    <source>
        <strain evidence="6 7">DSM 102200</strain>
    </source>
</reference>
<proteinExistence type="predicted"/>
<feature type="transmembrane region" description="Helical" evidence="4">
    <location>
        <begin position="312"/>
        <end position="345"/>
    </location>
</feature>
<keyword evidence="4" id="KW-0812">Transmembrane</keyword>
<evidence type="ECO:0000256" key="2">
    <source>
        <dbReference type="ARBA" id="ARBA00022777"/>
    </source>
</evidence>
<feature type="transmembrane region" description="Helical" evidence="4">
    <location>
        <begin position="47"/>
        <end position="66"/>
    </location>
</feature>
<evidence type="ECO:0000256" key="1">
    <source>
        <dbReference type="ARBA" id="ARBA00022679"/>
    </source>
</evidence>
<keyword evidence="4" id="KW-1133">Transmembrane helix</keyword>
<evidence type="ECO:0000313" key="6">
    <source>
        <dbReference type="EMBL" id="TQL90463.1"/>
    </source>
</evidence>
<dbReference type="GO" id="GO:0046983">
    <property type="term" value="F:protein dimerization activity"/>
    <property type="evidence" value="ECO:0007669"/>
    <property type="project" value="InterPro"/>
</dbReference>
<dbReference type="PANTHER" id="PTHR24421:SF63">
    <property type="entry name" value="SENSOR HISTIDINE KINASE DESK"/>
    <property type="match status" value="1"/>
</dbReference>
<feature type="transmembrane region" description="Helical" evidence="4">
    <location>
        <begin position="351"/>
        <end position="369"/>
    </location>
</feature>
<dbReference type="Gene3D" id="1.20.5.1930">
    <property type="match status" value="1"/>
</dbReference>
<dbReference type="InterPro" id="IPR036890">
    <property type="entry name" value="HATPase_C_sf"/>
</dbReference>
<feature type="transmembrane region" description="Helical" evidence="4">
    <location>
        <begin position="24"/>
        <end position="40"/>
    </location>
</feature>
<sequence>MFAYLGCVLVSKLADGNEHPDFRYVPFVVVCFVLPFWYVSGRARGPWLRWPWLLLLAQCAVTYLGFAVFQDRWVGGVSGLLGGLVLLVVRSPWSWWLFGLLAGAEISVWLVVGLPYQPPVNAAYWVLNVFGNVSVGLFGLTRLASLVERLESTQDVLAGAAVMAQRLATANDVRTTIMRRLEQLGEHVRNALTHGPVAELTELRLAGEAARAAAASARHIVTEMPAPPELGSTDGIERVTPALVRRIVAAVVVLYGVQYLLNLTAPSAGGTTASVATTAPAVLVAVTMILLQLRHARFRPGGELPPGWPWTLGAQAVLSFVAYPVFGVASTGFLAFLGGSILLLIERPLRWVLFGAVLASLPMLTLLNPADLAGLPFRFQLQWSVYAASTLGGAGLLVYGLSRFNRTAGELDIARRQLALVAVTSERLRIAQDAHDTLGLGLSTIALKSDLARTLLERGDPRAHREMVHMLHLARTVASDAESIVQSAPALDLDAEIATARDVLTTAGVTTTITRTDIPLDATTESELAAVLREAITNILRHSAARECRIELVRGDSQVSLVIDNDGAPSGRGAARGHGLANIAARAARMGGSMSTEADGNRFILATYVPAEPGATT</sequence>
<dbReference type="InterPro" id="IPR011712">
    <property type="entry name" value="Sig_transdc_His_kin_sub3_dim/P"/>
</dbReference>
<dbReference type="GO" id="GO:0016020">
    <property type="term" value="C:membrane"/>
    <property type="evidence" value="ECO:0007669"/>
    <property type="project" value="InterPro"/>
</dbReference>
<dbReference type="OrthoDB" id="5241784at2"/>
<keyword evidence="2 6" id="KW-0418">Kinase</keyword>
<name>A0A543C054_9ACTN</name>
<keyword evidence="3" id="KW-0902">Two-component regulatory system</keyword>
<comment type="caution">
    <text evidence="6">The sequence shown here is derived from an EMBL/GenBank/DDBJ whole genome shotgun (WGS) entry which is preliminary data.</text>
</comment>
<dbReference type="AlphaFoldDB" id="A0A543C054"/>
<dbReference type="Proteomes" id="UP000316096">
    <property type="component" value="Unassembled WGS sequence"/>
</dbReference>
<keyword evidence="7" id="KW-1185">Reference proteome</keyword>
<dbReference type="PANTHER" id="PTHR24421">
    <property type="entry name" value="NITRATE/NITRITE SENSOR PROTEIN NARX-RELATED"/>
    <property type="match status" value="1"/>
</dbReference>
<dbReference type="SUPFAM" id="SSF55874">
    <property type="entry name" value="ATPase domain of HSP90 chaperone/DNA topoisomerase II/histidine kinase"/>
    <property type="match status" value="1"/>
</dbReference>
<dbReference type="EMBL" id="VFOZ01000002">
    <property type="protein sequence ID" value="TQL90463.1"/>
    <property type="molecule type" value="Genomic_DNA"/>
</dbReference>
<gene>
    <name evidence="6" type="ORF">FB559_7767</name>
</gene>
<evidence type="ECO:0000256" key="3">
    <source>
        <dbReference type="ARBA" id="ARBA00023012"/>
    </source>
</evidence>
<keyword evidence="1" id="KW-0808">Transferase</keyword>
<feature type="transmembrane region" description="Helical" evidence="4">
    <location>
        <begin position="72"/>
        <end position="89"/>
    </location>
</feature>
<evidence type="ECO:0000259" key="5">
    <source>
        <dbReference type="Pfam" id="PF07730"/>
    </source>
</evidence>
<feature type="transmembrane region" description="Helical" evidence="4">
    <location>
        <begin position="96"/>
        <end position="116"/>
    </location>
</feature>
<keyword evidence="4" id="KW-0472">Membrane</keyword>
<protein>
    <submittedName>
        <fullName evidence="6">Two-component system sensor histidine kinase DesK</fullName>
    </submittedName>
</protein>
<accession>A0A543C054</accession>
<organism evidence="6 7">
    <name type="scientific">Actinoallomurus bryophytorum</name>
    <dbReference type="NCBI Taxonomy" id="1490222"/>
    <lineage>
        <taxon>Bacteria</taxon>
        <taxon>Bacillati</taxon>
        <taxon>Actinomycetota</taxon>
        <taxon>Actinomycetes</taxon>
        <taxon>Streptosporangiales</taxon>
        <taxon>Thermomonosporaceae</taxon>
        <taxon>Actinoallomurus</taxon>
    </lineage>
</organism>